<organism evidence="1 2">
    <name type="scientific">Cymbomonas tetramitiformis</name>
    <dbReference type="NCBI Taxonomy" id="36881"/>
    <lineage>
        <taxon>Eukaryota</taxon>
        <taxon>Viridiplantae</taxon>
        <taxon>Chlorophyta</taxon>
        <taxon>Pyramimonadophyceae</taxon>
        <taxon>Pyramimonadales</taxon>
        <taxon>Pyramimonadaceae</taxon>
        <taxon>Cymbomonas</taxon>
    </lineage>
</organism>
<accession>A0AAE0FAD0</accession>
<keyword evidence="2" id="KW-1185">Reference proteome</keyword>
<protein>
    <submittedName>
        <fullName evidence="1">Uncharacterized protein</fullName>
    </submittedName>
</protein>
<gene>
    <name evidence="1" type="ORF">CYMTET_34900</name>
</gene>
<sequence>MSTVYSRVAGHGSLLIGHMLKTGTSIAPSHAATINVPLSGLLVALQNAAVAAVRVCGSDAAVVVRLYTTRACTAPSGTFTYAHWYPCTVGAGLVVGVRVVAKTAVEVRVVGARWGGGAAPVVAAEGGLRRGGRGGEG</sequence>
<dbReference type="EMBL" id="LGRX02022108">
    <property type="protein sequence ID" value="KAK3255945.1"/>
    <property type="molecule type" value="Genomic_DNA"/>
</dbReference>
<dbReference type="Proteomes" id="UP001190700">
    <property type="component" value="Unassembled WGS sequence"/>
</dbReference>
<evidence type="ECO:0000313" key="2">
    <source>
        <dbReference type="Proteomes" id="UP001190700"/>
    </source>
</evidence>
<evidence type="ECO:0000313" key="1">
    <source>
        <dbReference type="EMBL" id="KAK3255945.1"/>
    </source>
</evidence>
<dbReference type="AlphaFoldDB" id="A0AAE0FAD0"/>
<name>A0AAE0FAD0_9CHLO</name>
<reference evidence="1 2" key="1">
    <citation type="journal article" date="2015" name="Genome Biol. Evol.">
        <title>Comparative Genomics of a Bacterivorous Green Alga Reveals Evolutionary Causalities and Consequences of Phago-Mixotrophic Mode of Nutrition.</title>
        <authorList>
            <person name="Burns J.A."/>
            <person name="Paasch A."/>
            <person name="Narechania A."/>
            <person name="Kim E."/>
        </authorList>
    </citation>
    <scope>NUCLEOTIDE SEQUENCE [LARGE SCALE GENOMIC DNA]</scope>
    <source>
        <strain evidence="1 2">PLY_AMNH</strain>
    </source>
</reference>
<proteinExistence type="predicted"/>
<comment type="caution">
    <text evidence="1">The sequence shown here is derived from an EMBL/GenBank/DDBJ whole genome shotgun (WGS) entry which is preliminary data.</text>
</comment>